<feature type="compositionally biased region" description="Basic residues" evidence="1">
    <location>
        <begin position="54"/>
        <end position="69"/>
    </location>
</feature>
<protein>
    <submittedName>
        <fullName evidence="2">Uncharacterized protein</fullName>
    </submittedName>
</protein>
<evidence type="ECO:0000256" key="1">
    <source>
        <dbReference type="SAM" id="MobiDB-lite"/>
    </source>
</evidence>
<dbReference type="Proteomes" id="UP000176998">
    <property type="component" value="Unassembled WGS sequence"/>
</dbReference>
<feature type="region of interest" description="Disordered" evidence="1">
    <location>
        <begin position="53"/>
        <end position="89"/>
    </location>
</feature>
<dbReference type="EMBL" id="MJBS01000020">
    <property type="protein sequence ID" value="OHF01392.1"/>
    <property type="molecule type" value="Genomic_DNA"/>
</dbReference>
<name>A0A1G4BIX8_9PEZI</name>
<organism evidence="2 3">
    <name type="scientific">Colletotrichum orchidophilum</name>
    <dbReference type="NCBI Taxonomy" id="1209926"/>
    <lineage>
        <taxon>Eukaryota</taxon>
        <taxon>Fungi</taxon>
        <taxon>Dikarya</taxon>
        <taxon>Ascomycota</taxon>
        <taxon>Pezizomycotina</taxon>
        <taxon>Sordariomycetes</taxon>
        <taxon>Hypocreomycetidae</taxon>
        <taxon>Glomerellales</taxon>
        <taxon>Glomerellaceae</taxon>
        <taxon>Colletotrichum</taxon>
    </lineage>
</organism>
<dbReference type="RefSeq" id="XP_022478534.1">
    <property type="nucleotide sequence ID" value="XM_022615075.1"/>
</dbReference>
<dbReference type="AlphaFoldDB" id="A0A1G4BIX8"/>
<dbReference type="GeneID" id="34556585"/>
<keyword evidence="3" id="KW-1185">Reference proteome</keyword>
<proteinExistence type="predicted"/>
<evidence type="ECO:0000313" key="2">
    <source>
        <dbReference type="EMBL" id="OHF01392.1"/>
    </source>
</evidence>
<accession>A0A1G4BIX8</accession>
<evidence type="ECO:0000313" key="3">
    <source>
        <dbReference type="Proteomes" id="UP000176998"/>
    </source>
</evidence>
<sequence>MYLAATYLRTDRPMLRSGNATRVLTQNLQGKGVSDTSHDLHDTEGSTLYFCTRSRSHHSRTKGRARARQPHTSPQACQRRRIQPHAPPSISPPGSFYQIVAILSASLFALVLRSVWRVWPGTHPKQSPPSLPSAASAEVCACVIACRREGGRRD</sequence>
<gene>
    <name evidence="2" type="ORF">CORC01_03425</name>
</gene>
<comment type="caution">
    <text evidence="2">The sequence shown here is derived from an EMBL/GenBank/DDBJ whole genome shotgun (WGS) entry which is preliminary data.</text>
</comment>
<reference evidence="2 3" key="1">
    <citation type="submission" date="2016-09" db="EMBL/GenBank/DDBJ databases">
        <authorList>
            <person name="Capua I."/>
            <person name="De Benedictis P."/>
            <person name="Joannis T."/>
            <person name="Lombin L.H."/>
            <person name="Cattoli G."/>
        </authorList>
    </citation>
    <scope>NUCLEOTIDE SEQUENCE [LARGE SCALE GENOMIC DNA]</scope>
    <source>
        <strain evidence="2 3">IMI 309357</strain>
    </source>
</reference>